<dbReference type="Gene3D" id="3.30.160.60">
    <property type="entry name" value="Classic Zinc Finger"/>
    <property type="match status" value="1"/>
</dbReference>
<organism evidence="4 5">
    <name type="scientific">Syphacia muris</name>
    <dbReference type="NCBI Taxonomy" id="451379"/>
    <lineage>
        <taxon>Eukaryota</taxon>
        <taxon>Metazoa</taxon>
        <taxon>Ecdysozoa</taxon>
        <taxon>Nematoda</taxon>
        <taxon>Chromadorea</taxon>
        <taxon>Rhabditida</taxon>
        <taxon>Spirurina</taxon>
        <taxon>Oxyuridomorpha</taxon>
        <taxon>Oxyuroidea</taxon>
        <taxon>Oxyuridae</taxon>
        <taxon>Syphacia</taxon>
    </lineage>
</organism>
<feature type="region of interest" description="Disordered" evidence="2">
    <location>
        <begin position="161"/>
        <end position="188"/>
    </location>
</feature>
<dbReference type="Proteomes" id="UP000046393">
    <property type="component" value="Unplaced"/>
</dbReference>
<dbReference type="SMART" id="SM00355">
    <property type="entry name" value="ZnF_C2H2"/>
    <property type="match status" value="2"/>
</dbReference>
<dbReference type="GO" id="GO:0008270">
    <property type="term" value="F:zinc ion binding"/>
    <property type="evidence" value="ECO:0007669"/>
    <property type="project" value="UniProtKB-KW"/>
</dbReference>
<keyword evidence="1" id="KW-0862">Zinc</keyword>
<dbReference type="AlphaFoldDB" id="A0A0N5ABP2"/>
<dbReference type="SUPFAM" id="SSF57667">
    <property type="entry name" value="beta-beta-alpha zinc fingers"/>
    <property type="match status" value="1"/>
</dbReference>
<feature type="compositionally biased region" description="Low complexity" evidence="2">
    <location>
        <begin position="167"/>
        <end position="188"/>
    </location>
</feature>
<dbReference type="PROSITE" id="PS50157">
    <property type="entry name" value="ZINC_FINGER_C2H2_2"/>
    <property type="match status" value="1"/>
</dbReference>
<dbReference type="WBParaSite" id="SMUV_0000156801-mRNA-1">
    <property type="protein sequence ID" value="SMUV_0000156801-mRNA-1"/>
    <property type="gene ID" value="SMUV_0000156801"/>
</dbReference>
<evidence type="ECO:0000256" key="1">
    <source>
        <dbReference type="PROSITE-ProRule" id="PRU00042"/>
    </source>
</evidence>
<keyword evidence="1" id="KW-0479">Metal-binding</keyword>
<evidence type="ECO:0000313" key="5">
    <source>
        <dbReference type="WBParaSite" id="SMUV_0000156801-mRNA-1"/>
    </source>
</evidence>
<sequence>MKVHTENPQLYMSEVEKNLITPVTLAKYNLEIETSSQLPQQYSSSSTSTAQSSVLFLPLQTLKTMTNVPTATAAGTPTTLQSPFSPLSAALAQMSPTLPEDVSIPNLTINPKLSPPLNGLTMFSSKDLPLITAAATTAASVEPTVTSTTVANAGTLNLDAADTSADSNTESHSPTNSSTSSDAATTTSSKSISGKYKCQKCDAVFDGHLDLECHNKFHGANLSCSCSLCDYSVATADELANHLTGHHSNFDADNQIQKSDEDEIVDVEHIENADSIRLFLGTAVYFLVLKVS</sequence>
<keyword evidence="1" id="KW-0863">Zinc-finger</keyword>
<reference evidence="5" key="1">
    <citation type="submission" date="2017-02" db="UniProtKB">
        <authorList>
            <consortium name="WormBaseParasite"/>
        </authorList>
    </citation>
    <scope>IDENTIFICATION</scope>
</reference>
<accession>A0A0N5ABP2</accession>
<evidence type="ECO:0000313" key="4">
    <source>
        <dbReference type="Proteomes" id="UP000046393"/>
    </source>
</evidence>
<evidence type="ECO:0000256" key="2">
    <source>
        <dbReference type="SAM" id="MobiDB-lite"/>
    </source>
</evidence>
<dbReference type="PROSITE" id="PS00028">
    <property type="entry name" value="ZINC_FINGER_C2H2_1"/>
    <property type="match status" value="2"/>
</dbReference>
<feature type="domain" description="C2H2-type" evidence="3">
    <location>
        <begin position="196"/>
        <end position="218"/>
    </location>
</feature>
<proteinExistence type="predicted"/>
<evidence type="ECO:0000259" key="3">
    <source>
        <dbReference type="PROSITE" id="PS50157"/>
    </source>
</evidence>
<protein>
    <submittedName>
        <fullName evidence="5">C2H2-type domain-containing protein</fullName>
    </submittedName>
</protein>
<keyword evidence="4" id="KW-1185">Reference proteome</keyword>
<name>A0A0N5ABP2_9BILA</name>
<dbReference type="InterPro" id="IPR036236">
    <property type="entry name" value="Znf_C2H2_sf"/>
</dbReference>
<dbReference type="InterPro" id="IPR013087">
    <property type="entry name" value="Znf_C2H2_type"/>
</dbReference>